<gene>
    <name evidence="2" type="ORF">GCM10022224_051530</name>
</gene>
<organism evidence="2 3">
    <name type="scientific">Nonomuraea antimicrobica</name>
    <dbReference type="NCBI Taxonomy" id="561173"/>
    <lineage>
        <taxon>Bacteria</taxon>
        <taxon>Bacillati</taxon>
        <taxon>Actinomycetota</taxon>
        <taxon>Actinomycetes</taxon>
        <taxon>Streptosporangiales</taxon>
        <taxon>Streptosporangiaceae</taxon>
        <taxon>Nonomuraea</taxon>
    </lineage>
</organism>
<dbReference type="EMBL" id="BAAAZP010000093">
    <property type="protein sequence ID" value="GAA3680964.1"/>
    <property type="molecule type" value="Genomic_DNA"/>
</dbReference>
<dbReference type="Proteomes" id="UP001500902">
    <property type="component" value="Unassembled WGS sequence"/>
</dbReference>
<comment type="caution">
    <text evidence="2">The sequence shown here is derived from an EMBL/GenBank/DDBJ whole genome shotgun (WGS) entry which is preliminary data.</text>
</comment>
<name>A0ABP7C8H7_9ACTN</name>
<keyword evidence="1" id="KW-0472">Membrane</keyword>
<dbReference type="RefSeq" id="WP_344883120.1">
    <property type="nucleotide sequence ID" value="NZ_BAAAZP010000093.1"/>
</dbReference>
<evidence type="ECO:0000313" key="3">
    <source>
        <dbReference type="Proteomes" id="UP001500902"/>
    </source>
</evidence>
<accession>A0ABP7C8H7</accession>
<evidence type="ECO:0000256" key="1">
    <source>
        <dbReference type="SAM" id="Phobius"/>
    </source>
</evidence>
<proteinExistence type="predicted"/>
<reference evidence="3" key="1">
    <citation type="journal article" date="2019" name="Int. J. Syst. Evol. Microbiol.">
        <title>The Global Catalogue of Microorganisms (GCM) 10K type strain sequencing project: providing services to taxonomists for standard genome sequencing and annotation.</title>
        <authorList>
            <consortium name="The Broad Institute Genomics Platform"/>
            <consortium name="The Broad Institute Genome Sequencing Center for Infectious Disease"/>
            <person name="Wu L."/>
            <person name="Ma J."/>
        </authorList>
    </citation>
    <scope>NUCLEOTIDE SEQUENCE [LARGE SCALE GENOMIC DNA]</scope>
    <source>
        <strain evidence="3">JCM 16904</strain>
    </source>
</reference>
<evidence type="ECO:0000313" key="2">
    <source>
        <dbReference type="EMBL" id="GAA3680964.1"/>
    </source>
</evidence>
<feature type="transmembrane region" description="Helical" evidence="1">
    <location>
        <begin position="44"/>
        <end position="62"/>
    </location>
</feature>
<keyword evidence="3" id="KW-1185">Reference proteome</keyword>
<keyword evidence="1" id="KW-1133">Transmembrane helix</keyword>
<protein>
    <submittedName>
        <fullName evidence="2">Uncharacterized protein</fullName>
    </submittedName>
</protein>
<keyword evidence="1" id="KW-0812">Transmembrane</keyword>
<sequence length="386" mass="41237">MTDQLESRLRATLGTAATRAPQAPTEFSTEVVSRSRRRRVRRNALVSGICVVAIAAPVALLATRGMGEGGNVASVATSSPTWNSISNMTPVGQRLTIENPAEERPISLWFAKADNGANGFCTEYMSRSGGSTKSCSGAPIDGETATVQGSTESFPPAVTGKVLHFGTARPEVSRVTAVLREGGRVTGTLQTPQGAPQAVWTVSVPTDETVTAFEFAGGDGETIKRIAPQPLVVPEADAKPVGPAKEMPGKLDVGLYETPDRNLIWKLDGRAVGLNLLSPGMAVIERGGPDRALTDMGGKPMNVELSEHKKHWFGIASTKTRRVVIVFKDGTTVSAPTVPDPWKVGGFRMFAGTQDRTDDIYAEGFRVVGYDEDGTELWREDHESTR</sequence>